<dbReference type="Proteomes" id="UP001189616">
    <property type="component" value="Unassembled WGS sequence"/>
</dbReference>
<dbReference type="RefSeq" id="WP_316659760.1">
    <property type="nucleotide sequence ID" value="NZ_CATYWO010000013.1"/>
</dbReference>
<dbReference type="EMBL" id="CATYWO010000013">
    <property type="protein sequence ID" value="CAJ0802717.1"/>
    <property type="molecule type" value="Genomic_DNA"/>
</dbReference>
<sequence length="143" mass="15486">MPTISKLDAAMHQLNLAITLFLGGDYLASLTLAGAAEDILGGLCKAAGKPSAAEFIANYHEKDVDPAVPAGKRLGVVFTVMNRARNAAKHADRPDENTVDVDQMHPLQMLMRAIPMCAALGVKPSDEIKRMVRWVKEHPEAQQ</sequence>
<accession>A0ABM9JSE3</accession>
<evidence type="ECO:0000313" key="1">
    <source>
        <dbReference type="EMBL" id="CAJ0802717.1"/>
    </source>
</evidence>
<reference evidence="1 2" key="1">
    <citation type="submission" date="2023-07" db="EMBL/GenBank/DDBJ databases">
        <authorList>
            <person name="Peeters C."/>
        </authorList>
    </citation>
    <scope>NUCLEOTIDE SEQUENCE [LARGE SCALE GENOMIC DNA]</scope>
    <source>
        <strain evidence="1 2">LMG 7141</strain>
    </source>
</reference>
<evidence type="ECO:0000313" key="2">
    <source>
        <dbReference type="Proteomes" id="UP001189616"/>
    </source>
</evidence>
<gene>
    <name evidence="1" type="ORF">LMG7141_04149</name>
</gene>
<proteinExistence type="predicted"/>
<name>A0ABM9JSE3_9RALS</name>
<keyword evidence="2" id="KW-1185">Reference proteome</keyword>
<organism evidence="1 2">
    <name type="scientific">Ralstonia condita</name>
    <dbReference type="NCBI Taxonomy" id="3058600"/>
    <lineage>
        <taxon>Bacteria</taxon>
        <taxon>Pseudomonadati</taxon>
        <taxon>Pseudomonadota</taxon>
        <taxon>Betaproteobacteria</taxon>
        <taxon>Burkholderiales</taxon>
        <taxon>Burkholderiaceae</taxon>
        <taxon>Ralstonia</taxon>
    </lineage>
</organism>
<comment type="caution">
    <text evidence="1">The sequence shown here is derived from an EMBL/GenBank/DDBJ whole genome shotgun (WGS) entry which is preliminary data.</text>
</comment>
<protein>
    <submittedName>
        <fullName evidence="1">Uncharacterized protein</fullName>
    </submittedName>
</protein>